<dbReference type="PROSITE" id="PS50043">
    <property type="entry name" value="HTH_LUXR_2"/>
    <property type="match status" value="1"/>
</dbReference>
<dbReference type="SUPFAM" id="SSF46894">
    <property type="entry name" value="C-terminal effector domain of the bipartite response regulators"/>
    <property type="match status" value="1"/>
</dbReference>
<dbReference type="GO" id="GO:0006355">
    <property type="term" value="P:regulation of DNA-templated transcription"/>
    <property type="evidence" value="ECO:0007669"/>
    <property type="project" value="InterPro"/>
</dbReference>
<dbReference type="InterPro" id="IPR000792">
    <property type="entry name" value="Tscrpt_reg_LuxR_C"/>
</dbReference>
<evidence type="ECO:0000256" key="3">
    <source>
        <dbReference type="ARBA" id="ARBA00023163"/>
    </source>
</evidence>
<dbReference type="PRINTS" id="PR00038">
    <property type="entry name" value="HTHLUXR"/>
</dbReference>
<dbReference type="GO" id="GO:0003677">
    <property type="term" value="F:DNA binding"/>
    <property type="evidence" value="ECO:0007669"/>
    <property type="project" value="UniProtKB-KW"/>
</dbReference>
<evidence type="ECO:0000256" key="1">
    <source>
        <dbReference type="ARBA" id="ARBA00023015"/>
    </source>
</evidence>
<keyword evidence="3" id="KW-0804">Transcription</keyword>
<proteinExistence type="predicted"/>
<name>A0A428ZC89_KIBAR</name>
<dbReference type="Gene3D" id="1.10.10.10">
    <property type="entry name" value="Winged helix-like DNA-binding domain superfamily/Winged helix DNA-binding domain"/>
    <property type="match status" value="1"/>
</dbReference>
<accession>A0A428ZC89</accession>
<dbReference type="SMART" id="SM00421">
    <property type="entry name" value="HTH_LUXR"/>
    <property type="match status" value="1"/>
</dbReference>
<reference evidence="5 6" key="1">
    <citation type="submission" date="2018-05" db="EMBL/GenBank/DDBJ databases">
        <title>Evolution of GPA BGCs.</title>
        <authorList>
            <person name="Waglechner N."/>
            <person name="Wright G.D."/>
        </authorList>
    </citation>
    <scope>NUCLEOTIDE SEQUENCE [LARGE SCALE GENOMIC DNA]</scope>
    <source>
        <strain evidence="5 6">A82846</strain>
    </source>
</reference>
<dbReference type="EMBL" id="QHKI01000011">
    <property type="protein sequence ID" value="RSM85692.1"/>
    <property type="molecule type" value="Genomic_DNA"/>
</dbReference>
<dbReference type="OrthoDB" id="3178131at2"/>
<evidence type="ECO:0000313" key="5">
    <source>
        <dbReference type="EMBL" id="RSM85692.1"/>
    </source>
</evidence>
<feature type="domain" description="HTH luxR-type" evidence="4">
    <location>
        <begin position="363"/>
        <end position="428"/>
    </location>
</feature>
<gene>
    <name evidence="5" type="ORF">DMH04_15870</name>
</gene>
<evidence type="ECO:0000256" key="2">
    <source>
        <dbReference type="ARBA" id="ARBA00023125"/>
    </source>
</evidence>
<protein>
    <recommendedName>
        <fullName evidence="4">HTH luxR-type domain-containing protein</fullName>
    </recommendedName>
</protein>
<keyword evidence="2" id="KW-0238">DNA-binding</keyword>
<dbReference type="InterPro" id="IPR036388">
    <property type="entry name" value="WH-like_DNA-bd_sf"/>
</dbReference>
<dbReference type="AlphaFoldDB" id="A0A428ZC89"/>
<dbReference type="Proteomes" id="UP000287547">
    <property type="component" value="Unassembled WGS sequence"/>
</dbReference>
<dbReference type="CDD" id="cd06170">
    <property type="entry name" value="LuxR_C_like"/>
    <property type="match status" value="1"/>
</dbReference>
<dbReference type="PANTHER" id="PTHR44688:SF16">
    <property type="entry name" value="DNA-BINDING TRANSCRIPTIONAL ACTIVATOR DEVR_DOSR"/>
    <property type="match status" value="1"/>
</dbReference>
<comment type="caution">
    <text evidence="5">The sequence shown here is derived from an EMBL/GenBank/DDBJ whole genome shotgun (WGS) entry which is preliminary data.</text>
</comment>
<evidence type="ECO:0000259" key="4">
    <source>
        <dbReference type="PROSITE" id="PS50043"/>
    </source>
</evidence>
<organism evidence="5 6">
    <name type="scientific">Kibdelosporangium aridum</name>
    <dbReference type="NCBI Taxonomy" id="2030"/>
    <lineage>
        <taxon>Bacteria</taxon>
        <taxon>Bacillati</taxon>
        <taxon>Actinomycetota</taxon>
        <taxon>Actinomycetes</taxon>
        <taxon>Pseudonocardiales</taxon>
        <taxon>Pseudonocardiaceae</taxon>
        <taxon>Kibdelosporangium</taxon>
    </lineage>
</organism>
<dbReference type="PROSITE" id="PS00622">
    <property type="entry name" value="HTH_LUXR_1"/>
    <property type="match status" value="1"/>
</dbReference>
<evidence type="ECO:0000313" key="6">
    <source>
        <dbReference type="Proteomes" id="UP000287547"/>
    </source>
</evidence>
<dbReference type="PANTHER" id="PTHR44688">
    <property type="entry name" value="DNA-BINDING TRANSCRIPTIONAL ACTIVATOR DEVR_DOSR"/>
    <property type="match status" value="1"/>
</dbReference>
<dbReference type="Pfam" id="PF00196">
    <property type="entry name" value="GerE"/>
    <property type="match status" value="1"/>
</dbReference>
<sequence>MWVHRTVDVIAGPDVPADPESPDLIRLFGGPRTERAPRLCRCQEGLTPRCAAMLSVGVDRQAVRDHADAAFPDASRCPDPGCVWRCLLTLIFTGDLVRVDTHCSRLAEQPRWSGTGPAAQVLQVIRSRISFLVGDLAETRRILGKMVQSPIAESMEAIVVAWLTEALVQLGDASAAEYLLIGRGFSGALPNDLPGRALLLYAAGGVNMALRRMNRAVNDFLACGREVAACNFANPCVIPWRTGAAMSMLGAEQTDLARALVRTELDAAWKWGSPREIGRASLASAMVHGGSTDLIVEAADLLAIANARSDMTGVARAIGGDQGALRDLPRARQLLRRVADLTERGGNQYAANVASGELARFLATHGNPVLTKREIDVAKLVWAGYNNAEIADRLSLTRRTVEYHLSAVYRKCHLADRRHLYLAMTKFC</sequence>
<keyword evidence="1" id="KW-0805">Transcription regulation</keyword>
<dbReference type="InterPro" id="IPR016032">
    <property type="entry name" value="Sig_transdc_resp-reg_C-effctor"/>
</dbReference>